<dbReference type="GO" id="GO:0032300">
    <property type="term" value="C:mismatch repair complex"/>
    <property type="evidence" value="ECO:0007669"/>
    <property type="project" value="InterPro"/>
</dbReference>
<evidence type="ECO:0000313" key="9">
    <source>
        <dbReference type="Proteomes" id="UP000054172"/>
    </source>
</evidence>
<dbReference type="SUPFAM" id="SSF55874">
    <property type="entry name" value="ATPase domain of HSP90 chaperone/DNA topoisomerase II/histidine kinase"/>
    <property type="match status" value="1"/>
</dbReference>
<gene>
    <name evidence="5" type="primary">mutL</name>
    <name evidence="8" type="ORF">AL399_02155</name>
</gene>
<dbReference type="Pfam" id="PF13589">
    <property type="entry name" value="HATPase_c_3"/>
    <property type="match status" value="1"/>
</dbReference>
<dbReference type="GO" id="GO:0030983">
    <property type="term" value="F:mismatched DNA binding"/>
    <property type="evidence" value="ECO:0007669"/>
    <property type="project" value="InterPro"/>
</dbReference>
<comment type="caution">
    <text evidence="8">The sequence shown here is derived from an EMBL/GenBank/DDBJ whole genome shotgun (WGS) entry which is preliminary data.</text>
</comment>
<dbReference type="InterPro" id="IPR013507">
    <property type="entry name" value="DNA_mismatch_S5_2-like"/>
</dbReference>
<sequence length="667" mass="73403">MPDVINLLPDSLANQIAAGEVVQRPASVVKELLENSIDAGATEITLRLEDGGRQSIQVIDNGAGLSSTDARLCFERHATSKIHSPNDLESIQTMGFRGEALSSIAAVAEVTLTTRREEDSVGVRVAIHGSRIMAYEPTPTPVGANFLVRNLFFNTPARRRFLKGVSVELKHIIAEFQRVALANPQISMQLEHDGQPLYHLIPGDRFTRISGLFGRRIEQMLLPLQSEAGQITLEGYIGKPEEARKRGGEQFIFANGRYIRSPYLNRAIITAYGRSIPPDATPQFFLFLKVPPRGIDVNIHPTKTEVKFQDERLLWQMLNAAVRESLGRFGGVPQIDFSPDATRDLPYLPPSAPISAPEMPLDTSFNPFGEEAVKIPRSPRFSSESTPDSWVELYNKLNEQRDVSVCKGTAFPVEGDVDSIKLSEFGNIVQNGEQIDSAANYTLSPGVLPEEPVHVHAMPEESIGRKLITESSLSSPTLELLANQPEVLVTASGYLVVLIDEGIMLVDPHRAHARVIYEKLCGRESQSMASQRLLFPVRLEIAPHLQPILAGFTDAVAKLGVQIEPEGDNALRIIALPAQISDAEPKALVLELLQQFTDGEELSTAEHAHRLLCSMAYAAAVRRDPPLPPASRVELMKSLMHCQQPAYDPRMQPTFRVVTPGDIAALF</sequence>
<dbReference type="InterPro" id="IPR020568">
    <property type="entry name" value="Ribosomal_Su5_D2-typ_SF"/>
</dbReference>
<protein>
    <recommendedName>
        <fullName evidence="2 5">DNA mismatch repair protein MutL</fullName>
    </recommendedName>
</protein>
<dbReference type="Gene3D" id="3.30.1370.100">
    <property type="entry name" value="MutL, C-terminal domain, regulatory subdomain"/>
    <property type="match status" value="1"/>
</dbReference>
<dbReference type="Pfam" id="PF01119">
    <property type="entry name" value="DNA_mis_repair"/>
    <property type="match status" value="1"/>
</dbReference>
<dbReference type="InterPro" id="IPR038973">
    <property type="entry name" value="MutL/Mlh/Pms-like"/>
</dbReference>
<dbReference type="InterPro" id="IPR014762">
    <property type="entry name" value="DNA_mismatch_repair_CS"/>
</dbReference>
<dbReference type="STRING" id="1702214.AL399_02155"/>
<dbReference type="InterPro" id="IPR002099">
    <property type="entry name" value="MutL/Mlh/PMS"/>
</dbReference>
<dbReference type="InterPro" id="IPR042121">
    <property type="entry name" value="MutL_C_regsub"/>
</dbReference>
<dbReference type="FunFam" id="3.30.565.10:FF:000003">
    <property type="entry name" value="DNA mismatch repair endonuclease MutL"/>
    <property type="match status" value="1"/>
</dbReference>
<dbReference type="SUPFAM" id="SSF118116">
    <property type="entry name" value="DNA mismatch repair protein MutL"/>
    <property type="match status" value="1"/>
</dbReference>
<dbReference type="InterPro" id="IPR037198">
    <property type="entry name" value="MutL_C_sf"/>
</dbReference>
<evidence type="ECO:0000256" key="1">
    <source>
        <dbReference type="ARBA" id="ARBA00006082"/>
    </source>
</evidence>
<dbReference type="Gene3D" id="3.30.565.10">
    <property type="entry name" value="Histidine kinase-like ATPase, C-terminal domain"/>
    <property type="match status" value="1"/>
</dbReference>
<dbReference type="CDD" id="cd16926">
    <property type="entry name" value="HATPase_MutL-MLH-PMS-like"/>
    <property type="match status" value="1"/>
</dbReference>
<evidence type="ECO:0000259" key="6">
    <source>
        <dbReference type="SMART" id="SM00853"/>
    </source>
</evidence>
<dbReference type="GO" id="GO:0140664">
    <property type="term" value="F:ATP-dependent DNA damage sensor activity"/>
    <property type="evidence" value="ECO:0007669"/>
    <property type="project" value="InterPro"/>
</dbReference>
<dbReference type="PROSITE" id="PS00058">
    <property type="entry name" value="DNA_MISMATCH_REPAIR_1"/>
    <property type="match status" value="1"/>
</dbReference>
<dbReference type="InterPro" id="IPR014721">
    <property type="entry name" value="Ribsml_uS5_D2-typ_fold_subgr"/>
</dbReference>
<organism evidence="8 9">
    <name type="scientific">Candidatus [Bacteroides] periocalifornicus</name>
    <dbReference type="NCBI Taxonomy" id="1702214"/>
    <lineage>
        <taxon>Bacteria</taxon>
        <taxon>Pseudomonadati</taxon>
        <taxon>Bacteroidota</taxon>
    </lineage>
</organism>
<evidence type="ECO:0000256" key="5">
    <source>
        <dbReference type="HAMAP-Rule" id="MF_00149"/>
    </source>
</evidence>
<name>A0A0Q4B9V2_9BACT</name>
<dbReference type="GO" id="GO:0016887">
    <property type="term" value="F:ATP hydrolysis activity"/>
    <property type="evidence" value="ECO:0007669"/>
    <property type="project" value="InterPro"/>
</dbReference>
<evidence type="ECO:0000313" key="8">
    <source>
        <dbReference type="EMBL" id="KQM09399.1"/>
    </source>
</evidence>
<reference evidence="8" key="1">
    <citation type="submission" date="2015-08" db="EMBL/GenBank/DDBJ databases">
        <title>Candidatus Bacteriodes Periocalifornicus.</title>
        <authorList>
            <person name="McLean J.S."/>
            <person name="Kelley S."/>
        </authorList>
    </citation>
    <scope>NUCLEOTIDE SEQUENCE [LARGE SCALE GENOMIC DNA]</scope>
    <source>
        <strain evidence="8">12B</strain>
    </source>
</reference>
<proteinExistence type="inferred from homology"/>
<dbReference type="PANTHER" id="PTHR10073:SF12">
    <property type="entry name" value="DNA MISMATCH REPAIR PROTEIN MLH1"/>
    <property type="match status" value="1"/>
</dbReference>
<dbReference type="PANTHER" id="PTHR10073">
    <property type="entry name" value="DNA MISMATCH REPAIR PROTEIN MLH, PMS, MUTL"/>
    <property type="match status" value="1"/>
</dbReference>
<dbReference type="Pfam" id="PF08676">
    <property type="entry name" value="MutL_C"/>
    <property type="match status" value="1"/>
</dbReference>
<dbReference type="EMBL" id="LIIK01000006">
    <property type="protein sequence ID" value="KQM09399.1"/>
    <property type="molecule type" value="Genomic_DNA"/>
</dbReference>
<dbReference type="GO" id="GO:0006298">
    <property type="term" value="P:mismatch repair"/>
    <property type="evidence" value="ECO:0007669"/>
    <property type="project" value="UniProtKB-UniRule"/>
</dbReference>
<feature type="domain" description="MutL C-terminal dimerisation" evidence="6">
    <location>
        <begin position="487"/>
        <end position="627"/>
    </location>
</feature>
<dbReference type="SMART" id="SM01340">
    <property type="entry name" value="DNA_mis_repair"/>
    <property type="match status" value="1"/>
</dbReference>
<dbReference type="InterPro" id="IPR036890">
    <property type="entry name" value="HATPase_C_sf"/>
</dbReference>
<dbReference type="HAMAP" id="MF_00149">
    <property type="entry name" value="DNA_mis_repair"/>
    <property type="match status" value="1"/>
</dbReference>
<evidence type="ECO:0000256" key="3">
    <source>
        <dbReference type="ARBA" id="ARBA00022763"/>
    </source>
</evidence>
<dbReference type="InterPro" id="IPR014790">
    <property type="entry name" value="MutL_C"/>
</dbReference>
<dbReference type="SUPFAM" id="SSF54211">
    <property type="entry name" value="Ribosomal protein S5 domain 2-like"/>
    <property type="match status" value="1"/>
</dbReference>
<evidence type="ECO:0000256" key="4">
    <source>
        <dbReference type="ARBA" id="ARBA00023204"/>
    </source>
</evidence>
<evidence type="ECO:0000259" key="7">
    <source>
        <dbReference type="SMART" id="SM01340"/>
    </source>
</evidence>
<keyword evidence="9" id="KW-1185">Reference proteome</keyword>
<dbReference type="Proteomes" id="UP000054172">
    <property type="component" value="Unassembled WGS sequence"/>
</dbReference>
<keyword evidence="4 5" id="KW-0234">DNA repair</keyword>
<keyword evidence="3 5" id="KW-0227">DNA damage</keyword>
<feature type="domain" description="DNA mismatch repair protein S5" evidence="7">
    <location>
        <begin position="209"/>
        <end position="327"/>
    </location>
</feature>
<dbReference type="Gene3D" id="3.30.1540.20">
    <property type="entry name" value="MutL, C-terminal domain, dimerisation subdomain"/>
    <property type="match status" value="1"/>
</dbReference>
<dbReference type="SMART" id="SM00853">
    <property type="entry name" value="MutL_C"/>
    <property type="match status" value="1"/>
</dbReference>
<dbReference type="InterPro" id="IPR020667">
    <property type="entry name" value="DNA_mismatch_repair_MutL"/>
</dbReference>
<dbReference type="PATRIC" id="fig|1702214.3.peg.119"/>
<comment type="similarity">
    <text evidence="1 5">Belongs to the DNA mismatch repair MutL/HexB family.</text>
</comment>
<dbReference type="Gene3D" id="3.30.230.10">
    <property type="match status" value="1"/>
</dbReference>
<evidence type="ECO:0000256" key="2">
    <source>
        <dbReference type="ARBA" id="ARBA00021975"/>
    </source>
</evidence>
<dbReference type="GO" id="GO:0005524">
    <property type="term" value="F:ATP binding"/>
    <property type="evidence" value="ECO:0007669"/>
    <property type="project" value="InterPro"/>
</dbReference>
<dbReference type="CDD" id="cd00782">
    <property type="entry name" value="MutL_Trans"/>
    <property type="match status" value="1"/>
</dbReference>
<dbReference type="InterPro" id="IPR042120">
    <property type="entry name" value="MutL_C_dimsub"/>
</dbReference>
<dbReference type="AlphaFoldDB" id="A0A0Q4B9V2"/>
<dbReference type="NCBIfam" id="TIGR00585">
    <property type="entry name" value="mutl"/>
    <property type="match status" value="1"/>
</dbReference>
<accession>A0A0Q4B9V2</accession>
<comment type="function">
    <text evidence="5">This protein is involved in the repair of mismatches in DNA. It is required for dam-dependent methyl-directed DNA mismatch repair. May act as a 'molecular matchmaker', a protein that promotes the formation of a stable complex between two or more DNA-binding proteins in an ATP-dependent manner without itself being part of a final effector complex.</text>
</comment>